<dbReference type="GO" id="GO:0004609">
    <property type="term" value="F:phosphatidylserine decarboxylase activity"/>
    <property type="evidence" value="ECO:0007669"/>
    <property type="project" value="InterPro"/>
</dbReference>
<dbReference type="InterPro" id="IPR022237">
    <property type="entry name" value="PsiD-like"/>
</dbReference>
<evidence type="ECO:0000256" key="2">
    <source>
        <dbReference type="ARBA" id="ARBA00023145"/>
    </source>
</evidence>
<dbReference type="RefSeq" id="WP_211314500.1">
    <property type="nucleotide sequence ID" value="NZ_QBKT01000007.1"/>
</dbReference>
<reference evidence="6 7" key="1">
    <citation type="submission" date="2018-04" db="EMBL/GenBank/DDBJ databases">
        <title>Genomic Encyclopedia of Archaeal and Bacterial Type Strains, Phase II (KMG-II): from individual species to whole genera.</title>
        <authorList>
            <person name="Goeker M."/>
        </authorList>
    </citation>
    <scope>NUCLEOTIDE SEQUENCE [LARGE SCALE GENOMIC DNA]</scope>
    <source>
        <strain evidence="6 7">DSM 25731</strain>
    </source>
</reference>
<evidence type="ECO:0000256" key="3">
    <source>
        <dbReference type="ARBA" id="ARBA00023239"/>
    </source>
</evidence>
<keyword evidence="2" id="KW-0865">Zymogen</keyword>
<dbReference type="EMBL" id="QBKT01000007">
    <property type="protein sequence ID" value="PTX60160.1"/>
    <property type="molecule type" value="Genomic_DNA"/>
</dbReference>
<evidence type="ECO:0000256" key="4">
    <source>
        <dbReference type="ARBA" id="ARBA00023317"/>
    </source>
</evidence>
<evidence type="ECO:0000313" key="6">
    <source>
        <dbReference type="EMBL" id="PTX60160.1"/>
    </source>
</evidence>
<name>A0A2T6BVP4_9FLAO</name>
<dbReference type="Proteomes" id="UP000244090">
    <property type="component" value="Unassembled WGS sequence"/>
</dbReference>
<comment type="caution">
    <text evidence="6">The sequence shown here is derived from an EMBL/GenBank/DDBJ whole genome shotgun (WGS) entry which is preliminary data.</text>
</comment>
<keyword evidence="4" id="KW-0670">Pyruvate</keyword>
<dbReference type="PANTHER" id="PTHR10067">
    <property type="entry name" value="PHOSPHATIDYLSERINE DECARBOXYLASE"/>
    <property type="match status" value="1"/>
</dbReference>
<keyword evidence="7" id="KW-1185">Reference proteome</keyword>
<protein>
    <submittedName>
        <fullName evidence="6">Phosphatidylserine decarboxylase</fullName>
    </submittedName>
</protein>
<dbReference type="InterPro" id="IPR003817">
    <property type="entry name" value="PS_Dcarbxylase"/>
</dbReference>
<feature type="domain" description="L-tryptophan decarboxylase PsiD-like" evidence="5">
    <location>
        <begin position="46"/>
        <end position="177"/>
    </location>
</feature>
<keyword evidence="1" id="KW-0210">Decarboxylase</keyword>
<gene>
    <name evidence="6" type="ORF">C8N46_107166</name>
</gene>
<evidence type="ECO:0000259" key="5">
    <source>
        <dbReference type="Pfam" id="PF12588"/>
    </source>
</evidence>
<keyword evidence="3" id="KW-0456">Lyase</keyword>
<evidence type="ECO:0000256" key="1">
    <source>
        <dbReference type="ARBA" id="ARBA00022793"/>
    </source>
</evidence>
<dbReference type="Pfam" id="PF02666">
    <property type="entry name" value="PS_Dcarbxylase"/>
    <property type="match status" value="1"/>
</dbReference>
<dbReference type="Pfam" id="PF12588">
    <property type="entry name" value="PSDC"/>
    <property type="match status" value="1"/>
</dbReference>
<sequence length="419" mass="46898">MKLSNKDAHMPVTNRMGNWLPTKQDAAIWLERTKKEAKKKKQKLDPTIKSFKKLIETDPIINMYFTQMFQQQPKFAPPPNSGDVKIENYQEMLLIMNHVLKTAPEYNTTGMVGFPINAILDFPMITPAGLAAFADAKVNKALRKILKKWQKYLDSSDSLYVLNTSPTGWMSKSAYKALSMQDFIHDPKKPFWGFKSWNDFFIRQFKKGKRPVASPNDKKVIVSACEAAPLRISDNVQRTSQFWIKGQPYSLQHMLDGQHVDYYEGGTVYQAYLSAENYHRWHAPIDGKIVEVRHVEGTYYSEAASEGFDPAGPNNSQAYLAQVAARALIFIDSGDKKLGKVCVMPIGMAEVSSCLITVKVGQKVKKGEQIGYFQFGGSTHCVLFQKGAIANFTLPAIPQGEQGADSKIVPVNSAIAIAN</sequence>
<proteinExistence type="predicted"/>
<organism evidence="6 7">
    <name type="scientific">Kordia periserrulae</name>
    <dbReference type="NCBI Taxonomy" id="701523"/>
    <lineage>
        <taxon>Bacteria</taxon>
        <taxon>Pseudomonadati</taxon>
        <taxon>Bacteroidota</taxon>
        <taxon>Flavobacteriia</taxon>
        <taxon>Flavobacteriales</taxon>
        <taxon>Flavobacteriaceae</taxon>
        <taxon>Kordia</taxon>
    </lineage>
</organism>
<dbReference type="PANTHER" id="PTHR10067:SF9">
    <property type="entry name" value="PHOSPHATIDYLSERINE DECARBOXYLASE FAMILY PROTEIN (AFU_ORTHOLOGUE AFUA_7G01730)"/>
    <property type="match status" value="1"/>
</dbReference>
<evidence type="ECO:0000313" key="7">
    <source>
        <dbReference type="Proteomes" id="UP000244090"/>
    </source>
</evidence>
<accession>A0A2T6BVP4</accession>
<dbReference type="AlphaFoldDB" id="A0A2T6BVP4"/>
<dbReference type="GO" id="GO:0006646">
    <property type="term" value="P:phosphatidylethanolamine biosynthetic process"/>
    <property type="evidence" value="ECO:0007669"/>
    <property type="project" value="TreeGrafter"/>
</dbReference>